<sequence>MAGWQAAEAEVVHSSEGWTNLLPAPTALHPGKGACPSVRSKACCQRHPRASGCSARPPLMIRDDLFLRQPAQRAAHPAPTVVRGYLACDPARSDPARLVQEANRTAALRAALRASPLPIVAIVYFGTHHERLGLLRAYEQYFRRVVYMSPSKEVRAALRGTGPARGAARAASFHCRHPNKARRRPPCRPRRRAACSGAGREPRQRVLAAAARARTQVSYACVAEVTAVYGHDARGTLFFHFDLWVQPWALWPTDSRSDATRAALLESVWAAPQGRIMQKQAGPTKLLPLECFNATRTSEYRDLYPAWTWDRDLPPVLAATADAARMSNTGVRSARVCIGWADLYYVPSRHFDQFSRLAAVYSKRAANAELAIPTILNALAEAPLEPNVIQQAGRAGEERSAIRNFIRNSHSPHILRPKCWGYCCSSTICPELMFRHPCGHRMQLSESRMRTAFKVLWGV</sequence>
<feature type="compositionally biased region" description="Basic residues" evidence="1">
    <location>
        <begin position="178"/>
        <end position="193"/>
    </location>
</feature>
<dbReference type="AlphaFoldDB" id="A0AB34J1D0"/>
<evidence type="ECO:0000313" key="2">
    <source>
        <dbReference type="EMBL" id="KAL1511197.1"/>
    </source>
</evidence>
<feature type="region of interest" description="Disordered" evidence="1">
    <location>
        <begin position="178"/>
        <end position="199"/>
    </location>
</feature>
<evidence type="ECO:0000256" key="1">
    <source>
        <dbReference type="SAM" id="MobiDB-lite"/>
    </source>
</evidence>
<gene>
    <name evidence="2" type="ORF">AB1Y20_006012</name>
</gene>
<keyword evidence="3" id="KW-1185">Reference proteome</keyword>
<reference evidence="2 3" key="1">
    <citation type="journal article" date="2024" name="Science">
        <title>Giant polyketide synthase enzymes in the biosynthesis of giant marine polyether toxins.</title>
        <authorList>
            <person name="Fallon T.R."/>
            <person name="Shende V.V."/>
            <person name="Wierzbicki I.H."/>
            <person name="Pendleton A.L."/>
            <person name="Watervoot N.F."/>
            <person name="Auber R.P."/>
            <person name="Gonzalez D.J."/>
            <person name="Wisecaver J.H."/>
            <person name="Moore B.S."/>
        </authorList>
    </citation>
    <scope>NUCLEOTIDE SEQUENCE [LARGE SCALE GENOMIC DNA]</scope>
    <source>
        <strain evidence="2 3">12B1</strain>
    </source>
</reference>
<proteinExistence type="predicted"/>
<evidence type="ECO:0000313" key="3">
    <source>
        <dbReference type="Proteomes" id="UP001515480"/>
    </source>
</evidence>
<organism evidence="2 3">
    <name type="scientific">Prymnesium parvum</name>
    <name type="common">Toxic golden alga</name>
    <dbReference type="NCBI Taxonomy" id="97485"/>
    <lineage>
        <taxon>Eukaryota</taxon>
        <taxon>Haptista</taxon>
        <taxon>Haptophyta</taxon>
        <taxon>Prymnesiophyceae</taxon>
        <taxon>Prymnesiales</taxon>
        <taxon>Prymnesiaceae</taxon>
        <taxon>Prymnesium</taxon>
    </lineage>
</organism>
<dbReference type="Proteomes" id="UP001515480">
    <property type="component" value="Unassembled WGS sequence"/>
</dbReference>
<protein>
    <submittedName>
        <fullName evidence="2">Uncharacterized protein</fullName>
    </submittedName>
</protein>
<dbReference type="EMBL" id="JBGBPQ010000014">
    <property type="protein sequence ID" value="KAL1511197.1"/>
    <property type="molecule type" value="Genomic_DNA"/>
</dbReference>
<name>A0AB34J1D0_PRYPA</name>
<comment type="caution">
    <text evidence="2">The sequence shown here is derived from an EMBL/GenBank/DDBJ whole genome shotgun (WGS) entry which is preliminary data.</text>
</comment>
<accession>A0AB34J1D0</accession>